<feature type="region of interest" description="Disordered" evidence="5">
    <location>
        <begin position="939"/>
        <end position="969"/>
    </location>
</feature>
<evidence type="ECO:0000313" key="7">
    <source>
        <dbReference type="EMBL" id="CBZ54785.1"/>
    </source>
</evidence>
<feature type="region of interest" description="Disordered" evidence="5">
    <location>
        <begin position="449"/>
        <end position="546"/>
    </location>
</feature>
<dbReference type="eggNOG" id="ENOG502QYNZ">
    <property type="taxonomic scope" value="Eukaryota"/>
</dbReference>
<keyword evidence="4" id="KW-0067">ATP-binding</keyword>
<feature type="region of interest" description="Disordered" evidence="5">
    <location>
        <begin position="874"/>
        <end position="927"/>
    </location>
</feature>
<feature type="region of interest" description="Disordered" evidence="5">
    <location>
        <begin position="600"/>
        <end position="631"/>
    </location>
</feature>
<feature type="region of interest" description="Disordered" evidence="5">
    <location>
        <begin position="1"/>
        <end position="85"/>
    </location>
</feature>
<organism evidence="7 9">
    <name type="scientific">Neospora caninum (strain Liverpool)</name>
    <dbReference type="NCBI Taxonomy" id="572307"/>
    <lineage>
        <taxon>Eukaryota</taxon>
        <taxon>Sar</taxon>
        <taxon>Alveolata</taxon>
        <taxon>Apicomplexa</taxon>
        <taxon>Conoidasida</taxon>
        <taxon>Coccidia</taxon>
        <taxon>Eucoccidiorida</taxon>
        <taxon>Eimeriorina</taxon>
        <taxon>Sarcocystidae</taxon>
        <taxon>Neospora</taxon>
    </lineage>
</organism>
<evidence type="ECO:0000259" key="6">
    <source>
        <dbReference type="Pfam" id="PF01171"/>
    </source>
</evidence>
<dbReference type="GO" id="GO:0016879">
    <property type="term" value="F:ligase activity, forming carbon-nitrogen bonds"/>
    <property type="evidence" value="ECO:0007669"/>
    <property type="project" value="InterPro"/>
</dbReference>
<reference evidence="8" key="4">
    <citation type="journal article" date="2015" name="PLoS ONE">
        <title>Comprehensive Evaluation of Toxoplasma gondii VEG and Neospora caninum LIV Genomes with Tachyzoite Stage Transcriptome and Proteome Defines Novel Transcript Features.</title>
        <authorList>
            <person name="Ramaprasad A."/>
            <person name="Mourier T."/>
            <person name="Naeem R."/>
            <person name="Malas T.B."/>
            <person name="Moussa E."/>
            <person name="Panigrahi A."/>
            <person name="Vermont S.J."/>
            <person name="Otto T.D."/>
            <person name="Wastling J."/>
            <person name="Pain A."/>
        </authorList>
    </citation>
    <scope>NUCLEOTIDE SEQUENCE</scope>
    <source>
        <strain evidence="8">Liverpool</strain>
    </source>
</reference>
<reference evidence="7" key="1">
    <citation type="submission" date="2011-02" db="EMBL/GenBank/DDBJ databases">
        <authorList>
            <person name="Aslett M."/>
        </authorList>
    </citation>
    <scope>NUCLEOTIDE SEQUENCE</scope>
    <source>
        <strain evidence="7">Liverpool</strain>
    </source>
</reference>
<dbReference type="PANTHER" id="PTHR43033">
    <property type="entry name" value="TRNA(ILE)-LYSIDINE SYNTHASE-RELATED"/>
    <property type="match status" value="1"/>
</dbReference>
<dbReference type="EMBL" id="LN714485">
    <property type="protein sequence ID" value="CEL69502.1"/>
    <property type="molecule type" value="Genomic_DNA"/>
</dbReference>
<feature type="compositionally biased region" description="Basic and acidic residues" evidence="5">
    <location>
        <begin position="49"/>
        <end position="67"/>
    </location>
</feature>
<dbReference type="RefSeq" id="XP_003884813.1">
    <property type="nucleotide sequence ID" value="XM_003884764.1"/>
</dbReference>
<dbReference type="Pfam" id="PF01171">
    <property type="entry name" value="ATP_bind_3"/>
    <property type="match status" value="1"/>
</dbReference>
<dbReference type="EMBL" id="FR823391">
    <property type="protein sequence ID" value="CBZ54785.1"/>
    <property type="molecule type" value="Genomic_DNA"/>
</dbReference>
<evidence type="ECO:0000256" key="5">
    <source>
        <dbReference type="SAM" id="MobiDB-lite"/>
    </source>
</evidence>
<feature type="compositionally biased region" description="Basic and acidic residues" evidence="5">
    <location>
        <begin position="601"/>
        <end position="631"/>
    </location>
</feature>
<dbReference type="Proteomes" id="UP000007494">
    <property type="component" value="Chromosome X"/>
</dbReference>
<feature type="compositionally biased region" description="Polar residues" evidence="5">
    <location>
        <begin position="521"/>
        <end position="535"/>
    </location>
</feature>
<dbReference type="OMA" id="CMHAERT"/>
<feature type="compositionally biased region" description="Basic and acidic residues" evidence="5">
    <location>
        <begin position="452"/>
        <end position="462"/>
    </location>
</feature>
<dbReference type="VEuPathDB" id="ToxoDB:NCLIV_052110"/>
<name>F0VL33_NEOCL</name>
<proteinExistence type="predicted"/>
<feature type="region of interest" description="Disordered" evidence="5">
    <location>
        <begin position="1118"/>
        <end position="1143"/>
    </location>
</feature>
<protein>
    <submittedName>
        <fullName evidence="8">PP-loop family protein</fullName>
    </submittedName>
</protein>
<feature type="compositionally biased region" description="Basic and acidic residues" evidence="5">
    <location>
        <begin position="766"/>
        <end position="795"/>
    </location>
</feature>
<keyword evidence="2" id="KW-0819">tRNA processing</keyword>
<feature type="compositionally biased region" description="Low complexity" evidence="5">
    <location>
        <begin position="483"/>
        <end position="504"/>
    </location>
</feature>
<feature type="compositionally biased region" description="Basic and acidic residues" evidence="5">
    <location>
        <begin position="1463"/>
        <end position="1520"/>
    </location>
</feature>
<feature type="compositionally biased region" description="Low complexity" evidence="5">
    <location>
        <begin position="1"/>
        <end position="23"/>
    </location>
</feature>
<feature type="compositionally biased region" description="Basic and acidic residues" evidence="5">
    <location>
        <begin position="1188"/>
        <end position="1199"/>
    </location>
</feature>
<dbReference type="SUPFAM" id="SSF52402">
    <property type="entry name" value="Adenine nucleotide alpha hydrolases-like"/>
    <property type="match status" value="1"/>
</dbReference>
<evidence type="ECO:0000256" key="1">
    <source>
        <dbReference type="ARBA" id="ARBA00022598"/>
    </source>
</evidence>
<dbReference type="PANTHER" id="PTHR43033:SF1">
    <property type="entry name" value="TRNA(ILE)-LYSIDINE SYNTHASE-RELATED"/>
    <property type="match status" value="1"/>
</dbReference>
<dbReference type="GeneID" id="13446489"/>
<dbReference type="InterPro" id="IPR011063">
    <property type="entry name" value="TilS/TtcA_N"/>
</dbReference>
<dbReference type="OrthoDB" id="348391at2759"/>
<dbReference type="GO" id="GO:0008033">
    <property type="term" value="P:tRNA processing"/>
    <property type="evidence" value="ECO:0007669"/>
    <property type="project" value="UniProtKB-KW"/>
</dbReference>
<dbReference type="InParanoid" id="F0VL33"/>
<feature type="compositionally biased region" description="Low complexity" evidence="5">
    <location>
        <begin position="1174"/>
        <end position="1185"/>
    </location>
</feature>
<feature type="compositionally biased region" description="Polar residues" evidence="5">
    <location>
        <begin position="367"/>
        <end position="376"/>
    </location>
</feature>
<evidence type="ECO:0000313" key="8">
    <source>
        <dbReference type="EMBL" id="CEL69502.1"/>
    </source>
</evidence>
<evidence type="ECO:0000256" key="3">
    <source>
        <dbReference type="ARBA" id="ARBA00022741"/>
    </source>
</evidence>
<feature type="compositionally biased region" description="Basic and acidic residues" evidence="5">
    <location>
        <begin position="887"/>
        <end position="927"/>
    </location>
</feature>
<feature type="region of interest" description="Disordered" evidence="5">
    <location>
        <begin position="161"/>
        <end position="246"/>
    </location>
</feature>
<feature type="compositionally biased region" description="Basic and acidic residues" evidence="5">
    <location>
        <begin position="340"/>
        <end position="363"/>
    </location>
</feature>
<feature type="compositionally biased region" description="Low complexity" evidence="5">
    <location>
        <begin position="1118"/>
        <end position="1140"/>
    </location>
</feature>
<accession>F0VL33</accession>
<feature type="compositionally biased region" description="Basic and acidic residues" evidence="5">
    <location>
        <begin position="161"/>
        <end position="176"/>
    </location>
</feature>
<feature type="region of interest" description="Disordered" evidence="5">
    <location>
        <begin position="1292"/>
        <end position="1337"/>
    </location>
</feature>
<dbReference type="Gene3D" id="3.40.50.620">
    <property type="entry name" value="HUPs"/>
    <property type="match status" value="1"/>
</dbReference>
<feature type="compositionally biased region" description="Basic and acidic residues" evidence="5">
    <location>
        <begin position="1549"/>
        <end position="1580"/>
    </location>
</feature>
<feature type="region of interest" description="Disordered" evidence="5">
    <location>
        <begin position="1438"/>
        <end position="1586"/>
    </location>
</feature>
<dbReference type="GO" id="GO:0005524">
    <property type="term" value="F:ATP binding"/>
    <property type="evidence" value="ECO:0007669"/>
    <property type="project" value="UniProtKB-KW"/>
</dbReference>
<keyword evidence="1" id="KW-0436">Ligase</keyword>
<keyword evidence="9" id="KW-1185">Reference proteome</keyword>
<evidence type="ECO:0000256" key="2">
    <source>
        <dbReference type="ARBA" id="ARBA00022694"/>
    </source>
</evidence>
<sequence length="1614" mass="173322">MPSSLSPSAFSSPRSPSSWFPSSPFSPAPICPTRPARRPRSPTAGGDALGEKRRWIRDRGGRRESQERPAGGSELSDPERFAREPWRHLPKLLRSRSASFSPLQGEREDMAAHPAFAWLRERTRKPFGFPQHGGVEERSAQAARKALLMNSLFYEVNRDARATAERSGESAPREISQEPEGDSESELKQPSSLAVPPQSPSGRSGLSPSPSPCALSSSPSVARIPDPPDRRPDFPALSSSIPGLPAALPGDCQVTPMRETILETVEGTLLSSLTTLLRLLHPQLLEEANGTAAALLRRQQRPPAELMETAGGEDLADGRRAATGNAPERPSQSFSSTVEDGDRSGSIVEKEREVEGEPEHEGRLQAAENSNESRPQGESGAEVRQLPGVLPSPPRFDDSASIAPADPPLFLLCCSGGSDSTALLHAFARLFSPRAIALRQAFLRDPSALSPRELHSPPEKLSRLRSSPVEQEEPREALDGRGATPPEDSASSAPSASHSPSSAPFPLWFPASGADSPVAQVPQSGASSALESSLRNAGERAAGGNRDRMLPAAAGALTLPIHVVYFDHAQRPEAAQKEAASVRRLCEFYGFPFHRCALIRKPPEDQSHDGKAEDQEGDREEAHAQKGEEARVDEKLQLCEEIVRGESDVRGLERCGLQGTRQIPEETGAGVTLGAASSLASILSPSPSSLAASSCASSVSPPPSGHATFAATSPFASFSWSFPLPASAAREAPQRAFREWRRRASAALLSLLSSLRLRDLQELQKHNEERLSDETHTTHDGDRHPETSGRVRDSTEGAITPPSARPLLSPEDECWIQGAKTHRSGARSLFGPFVSPSLLSQLRDATGAPSAAAGHAVSGTASTDSLRASFPLSLLPSSRVSSQPEKAGTKGDDSRREDEDAKSCRDAKAAEAQEGSGKDRQKGKDTLDLEKADRKECAACRGETEEGRDVTKEENVRSDERASRARDSGEPRAYVVMAHHAGDELETLVMKLLRGSHLTNLGGMSTVSPLSSRTPRFAVFRPFLSLQKAHLQRYVKALGGTWREDETNAMPTKYPRNAVRLRLLPLLASFFASSAADPASPPPLVSFSASRSGSRAPRASALFPVSRVLSPFALSAPRRSSASGSLAPPRLSSASPASSPNPQGDAVRYSALLAAKRAASVALSLLGQPRDRAQGAGASMAAAASPPGREEDSPSEKKGGRSRGGTDGARSSPAADWSAYESRDEAQSVDAHPTLMALAEAAANIFFNGPEPTRSHALLRRASSLARQSAALREWVGREATKWERRVFSGEAWRREEASPSAEDSREGSTEAEEKQTGGKPATHAEKQRANEEADVHAKRATAALAGAREAGEAESESACFVSETVPSGVAGNGRDVFAEDAGNSQPFPLALWQKEEARFFQQELLHRWLVRASEEQLGLSYAALEDLTNALLALRPTGRGKKGRGRDKEAMGKAGTATEGGGEEREAKQRNEEEGREGKTEERRDEEREGEGGREARDEGGEADERAQRAEAEEKREGVGRASEASSAPVDSSAAGVDEEGREGNVSAREETREKKTRREERERGQAPELTHKENEREGKKKKTCSWQVHLPGPFTLKERGGFLFLVKGVEKS</sequence>
<reference evidence="9" key="3">
    <citation type="journal article" date="2012" name="PLoS Pathog.">
        <title>Comparative genomics of the apicomplexan parasites Toxoplasma gondii and Neospora caninum: Coccidia differing in host range and transmission strategy.</title>
        <authorList>
            <person name="Reid A.J."/>
            <person name="Vermont S.J."/>
            <person name="Cotton J.A."/>
            <person name="Harris D."/>
            <person name="Hill-Cawthorne G.A."/>
            <person name="Konen-Waisman S."/>
            <person name="Latham S.M."/>
            <person name="Mourier T."/>
            <person name="Norton R."/>
            <person name="Quail M.A."/>
            <person name="Sanders M."/>
            <person name="Shanmugam D."/>
            <person name="Sohal A."/>
            <person name="Wasmuth J.D."/>
            <person name="Brunk B."/>
            <person name="Grigg M.E."/>
            <person name="Howard J.C."/>
            <person name="Parkinson J."/>
            <person name="Roos D.S."/>
            <person name="Trees A.J."/>
            <person name="Berriman M."/>
            <person name="Pain A."/>
            <person name="Wastling J.M."/>
        </authorList>
    </citation>
    <scope>NUCLEOTIDE SEQUENCE [LARGE SCALE GENOMIC DNA]</scope>
    <source>
        <strain evidence="9">Liverpool</strain>
    </source>
</reference>
<evidence type="ECO:0000256" key="4">
    <source>
        <dbReference type="ARBA" id="ARBA00022840"/>
    </source>
</evidence>
<dbReference type="InterPro" id="IPR014729">
    <property type="entry name" value="Rossmann-like_a/b/a_fold"/>
</dbReference>
<dbReference type="InterPro" id="IPR012094">
    <property type="entry name" value="tRNA_Ile_lys_synt"/>
</dbReference>
<gene>
    <name evidence="8" type="ORF">BN1204_052110</name>
    <name evidence="7" type="ORF">NCLIV_052110</name>
</gene>
<feature type="region of interest" description="Disordered" evidence="5">
    <location>
        <begin position="308"/>
        <end position="401"/>
    </location>
</feature>
<feature type="compositionally biased region" description="Low complexity" evidence="5">
    <location>
        <begin position="200"/>
        <end position="224"/>
    </location>
</feature>
<keyword evidence="3" id="KW-0547">Nucleotide-binding</keyword>
<evidence type="ECO:0000313" key="9">
    <source>
        <dbReference type="Proteomes" id="UP000007494"/>
    </source>
</evidence>
<feature type="region of interest" description="Disordered" evidence="5">
    <location>
        <begin position="766"/>
        <end position="810"/>
    </location>
</feature>
<feature type="domain" description="tRNA(Ile)-lysidine/2-thiocytidine synthase N-terminal" evidence="6">
    <location>
        <begin position="974"/>
        <end position="1060"/>
    </location>
</feature>
<feature type="region of interest" description="Disordered" evidence="5">
    <location>
        <begin position="1171"/>
        <end position="1228"/>
    </location>
</feature>
<reference evidence="7" key="2">
    <citation type="submission" date="2011-03" db="EMBL/GenBank/DDBJ databases">
        <title>Comparative genomics and transcriptomics of Neospora caninum and Toxoplasma gondii.</title>
        <authorList>
            <person name="Reid A.J."/>
            <person name="Sohal A."/>
            <person name="Harris D."/>
            <person name="Quail M."/>
            <person name="Sanders M."/>
            <person name="Berriman M."/>
            <person name="Wastling J.M."/>
            <person name="Pain A."/>
        </authorList>
    </citation>
    <scope>NUCLEOTIDE SEQUENCE</scope>
    <source>
        <strain evidence="7">Liverpool</strain>
    </source>
</reference>